<evidence type="ECO:0000256" key="8">
    <source>
        <dbReference type="ARBA" id="ARBA00019357"/>
    </source>
</evidence>
<proteinExistence type="inferred from homology"/>
<evidence type="ECO:0000256" key="19">
    <source>
        <dbReference type="ARBA" id="ARBA00047808"/>
    </source>
</evidence>
<dbReference type="InterPro" id="IPR036615">
    <property type="entry name" value="Mur_ligase_C_dom_sf"/>
</dbReference>
<evidence type="ECO:0000256" key="17">
    <source>
        <dbReference type="ARBA" id="ARBA00032510"/>
    </source>
</evidence>
<keyword evidence="14" id="KW-0289">Folate biosynthesis</keyword>
<dbReference type="PIRSF" id="PIRSF001563">
    <property type="entry name" value="Folylpolyglu_synth"/>
    <property type="match status" value="1"/>
</dbReference>
<dbReference type="GO" id="GO:0005737">
    <property type="term" value="C:cytoplasm"/>
    <property type="evidence" value="ECO:0007669"/>
    <property type="project" value="TreeGrafter"/>
</dbReference>
<evidence type="ECO:0000256" key="16">
    <source>
        <dbReference type="ARBA" id="ARBA00030592"/>
    </source>
</evidence>
<dbReference type="EMBL" id="JSVC01000009">
    <property type="protein sequence ID" value="KIC95054.1"/>
    <property type="molecule type" value="Genomic_DNA"/>
</dbReference>
<comment type="pathway">
    <text evidence="4">Cofactor biosynthesis; tetrahydrofolylpolyglutamate biosynthesis.</text>
</comment>
<dbReference type="PROSITE" id="PS01012">
    <property type="entry name" value="FOLYLPOLYGLU_SYNT_2"/>
    <property type="match status" value="1"/>
</dbReference>
<dbReference type="GO" id="GO:0008841">
    <property type="term" value="F:dihydrofolate synthase activity"/>
    <property type="evidence" value="ECO:0007669"/>
    <property type="project" value="UniProtKB-EC"/>
</dbReference>
<keyword evidence="11 22" id="KW-0547">Nucleotide-binding</keyword>
<evidence type="ECO:0000256" key="22">
    <source>
        <dbReference type="PIRNR" id="PIRNR001563"/>
    </source>
</evidence>
<reference evidence="25 26" key="1">
    <citation type="submission" date="2014-11" db="EMBL/GenBank/DDBJ databases">
        <title>Genome sequence of Flavihumibacter solisilvae 3-3.</title>
        <authorList>
            <person name="Zhou G."/>
            <person name="Li M."/>
            <person name="Wang G."/>
        </authorList>
    </citation>
    <scope>NUCLEOTIDE SEQUENCE [LARGE SCALE GENOMIC DNA]</scope>
    <source>
        <strain evidence="25 26">3-3</strain>
    </source>
</reference>
<dbReference type="InterPro" id="IPR013221">
    <property type="entry name" value="Mur_ligase_cen"/>
</dbReference>
<evidence type="ECO:0000256" key="5">
    <source>
        <dbReference type="ARBA" id="ARBA00008276"/>
    </source>
</evidence>
<keyword evidence="26" id="KW-1185">Reference proteome</keyword>
<dbReference type="FunFam" id="3.40.1190.10:FF:000011">
    <property type="entry name" value="Folylpolyglutamate synthase/dihydrofolate synthase"/>
    <property type="match status" value="1"/>
</dbReference>
<keyword evidence="12 22" id="KW-0067">ATP-binding</keyword>
<dbReference type="PANTHER" id="PTHR11136:SF0">
    <property type="entry name" value="DIHYDROFOLATE SYNTHETASE-RELATED"/>
    <property type="match status" value="1"/>
</dbReference>
<gene>
    <name evidence="25" type="ORF">OI18_09250</name>
</gene>
<dbReference type="Gene3D" id="3.90.190.20">
    <property type="entry name" value="Mur ligase, C-terminal domain"/>
    <property type="match status" value="1"/>
</dbReference>
<sequence length="429" mass="47349">MNYQETIDFLFGRLPMFSKLGADAYKKDLHNIRELEAVNDNPHTKFRSIHVAGTNGKGSTSHMLAAILQQAGYKTGLYTSPHLKDFRERIRINGEMIPENYVVDFTERMQEPIAAVEPSFFELTVSMAFTWFAAEKVDVAIVEVGLGGRLDSTNIVTPEIAVITNIGWDHMNILGDSLEKIAFEKAGIIKEGIPVVIGEMLPETQPVFEQVARDKNAAIYLADQQQQVVQWENGGVKLSVTIKEDCRVDGHHYLLDLPGVYQLKNVLTVIQAIRVLQQKGWSIPESAIHNGLAHTKKLTGLHGRWEQVGKDPLVILDVGHNEDGIKAIREQLELMAYTRLHIVVGMVKDKDVSRAISQLPAHATYYFTAANIPRAMAAEQLAAIGNAAGLKGNTYPDVNSAFRAAKDAADDKDLVLVCGSVFVVGEVNP</sequence>
<protein>
    <recommendedName>
        <fullName evidence="8">Dihydrofolate synthase/folylpolyglutamate synthase</fullName>
        <ecNumber evidence="6">6.3.2.12</ecNumber>
        <ecNumber evidence="7">6.3.2.17</ecNumber>
    </recommendedName>
    <alternativeName>
        <fullName evidence="17">Folylpoly-gamma-glutamate synthetase-dihydrofolate synthetase</fullName>
    </alternativeName>
    <alternativeName>
        <fullName evidence="15">Folylpolyglutamate synthetase</fullName>
    </alternativeName>
    <alternativeName>
        <fullName evidence="16">Tetrahydrofolylpolyglutamate synthase</fullName>
    </alternativeName>
</protein>
<evidence type="ECO:0000313" key="26">
    <source>
        <dbReference type="Proteomes" id="UP000031408"/>
    </source>
</evidence>
<keyword evidence="10" id="KW-0479">Metal-binding</keyword>
<comment type="pathway">
    <text evidence="3">Cofactor biosynthesis; tetrahydrofolate biosynthesis; 7,8-dihydrofolate from 2-amino-4-hydroxy-6-hydroxymethyl-7,8-dihydropteridine diphosphate and 4-aminobenzoate: step 2/2.</text>
</comment>
<evidence type="ECO:0000256" key="14">
    <source>
        <dbReference type="ARBA" id="ARBA00022909"/>
    </source>
</evidence>
<evidence type="ECO:0000256" key="13">
    <source>
        <dbReference type="ARBA" id="ARBA00022842"/>
    </source>
</evidence>
<comment type="similarity">
    <text evidence="5 22">Belongs to the folylpolyglutamate synthase family.</text>
</comment>
<dbReference type="Pfam" id="PF02875">
    <property type="entry name" value="Mur_ligase_C"/>
    <property type="match status" value="1"/>
</dbReference>
<evidence type="ECO:0000256" key="10">
    <source>
        <dbReference type="ARBA" id="ARBA00022723"/>
    </source>
</evidence>
<dbReference type="GO" id="GO:0005524">
    <property type="term" value="F:ATP binding"/>
    <property type="evidence" value="ECO:0007669"/>
    <property type="project" value="UniProtKB-KW"/>
</dbReference>
<comment type="caution">
    <text evidence="25">The sequence shown here is derived from an EMBL/GenBank/DDBJ whole genome shotgun (WGS) entry which is preliminary data.</text>
</comment>
<dbReference type="Pfam" id="PF08245">
    <property type="entry name" value="Mur_ligase_M"/>
    <property type="match status" value="1"/>
</dbReference>
<evidence type="ECO:0000256" key="6">
    <source>
        <dbReference type="ARBA" id="ARBA00013023"/>
    </source>
</evidence>
<evidence type="ECO:0000256" key="2">
    <source>
        <dbReference type="ARBA" id="ARBA00002714"/>
    </source>
</evidence>
<comment type="catalytic activity">
    <reaction evidence="18">
        <text>(6S)-5,6,7,8-tetrahydrofolyl-(gamma-L-Glu)(n) + L-glutamate + ATP = (6S)-5,6,7,8-tetrahydrofolyl-(gamma-L-Glu)(n+1) + ADP + phosphate + H(+)</text>
        <dbReference type="Rhea" id="RHEA:10580"/>
        <dbReference type="Rhea" id="RHEA-COMP:14738"/>
        <dbReference type="Rhea" id="RHEA-COMP:14740"/>
        <dbReference type="ChEBI" id="CHEBI:15378"/>
        <dbReference type="ChEBI" id="CHEBI:29985"/>
        <dbReference type="ChEBI" id="CHEBI:30616"/>
        <dbReference type="ChEBI" id="CHEBI:43474"/>
        <dbReference type="ChEBI" id="CHEBI:141005"/>
        <dbReference type="ChEBI" id="CHEBI:456216"/>
        <dbReference type="EC" id="6.3.2.17"/>
    </reaction>
</comment>
<comment type="catalytic activity">
    <reaction evidence="20">
        <text>(6R)-5,10-methylenetetrahydrofolyl-(gamma-L-Glu)(n) + L-glutamate + ATP = (6R)-5,10-methylenetetrahydrofolyl-(gamma-L-Glu)(n+1) + ADP + phosphate + H(+)</text>
        <dbReference type="Rhea" id="RHEA:51912"/>
        <dbReference type="Rhea" id="RHEA-COMP:13257"/>
        <dbReference type="Rhea" id="RHEA-COMP:13258"/>
        <dbReference type="ChEBI" id="CHEBI:15378"/>
        <dbReference type="ChEBI" id="CHEBI:29985"/>
        <dbReference type="ChEBI" id="CHEBI:30616"/>
        <dbReference type="ChEBI" id="CHEBI:43474"/>
        <dbReference type="ChEBI" id="CHEBI:136572"/>
        <dbReference type="ChEBI" id="CHEBI:456216"/>
        <dbReference type="EC" id="6.3.2.17"/>
    </reaction>
</comment>
<evidence type="ECO:0000256" key="15">
    <source>
        <dbReference type="ARBA" id="ARBA00030048"/>
    </source>
</evidence>
<dbReference type="InterPro" id="IPR018109">
    <property type="entry name" value="Folylpolyglutamate_synth_CS"/>
</dbReference>
<dbReference type="EC" id="6.3.2.17" evidence="7"/>
<dbReference type="PANTHER" id="PTHR11136">
    <property type="entry name" value="FOLYLPOLYGLUTAMATE SYNTHASE-RELATED"/>
    <property type="match status" value="1"/>
</dbReference>
<dbReference type="Gene3D" id="3.40.1190.10">
    <property type="entry name" value="Mur-like, catalytic domain"/>
    <property type="match status" value="1"/>
</dbReference>
<dbReference type="EC" id="6.3.2.12" evidence="6"/>
<evidence type="ECO:0000259" key="23">
    <source>
        <dbReference type="Pfam" id="PF02875"/>
    </source>
</evidence>
<keyword evidence="9 22" id="KW-0436">Ligase</keyword>
<comment type="function">
    <text evidence="2">Functions in two distinct reactions of the de novo folate biosynthetic pathway. Catalyzes the addition of a glutamate residue to dihydropteroate (7,8-dihydropteroate or H2Pte) to form dihydrofolate (7,8-dihydrofolate monoglutamate or H2Pte-Glu). Also catalyzes successive additions of L-glutamate to tetrahydrofolate or 10-formyltetrahydrofolate or 5,10-methylenetetrahydrofolate, leading to folylpolyglutamate derivatives.</text>
</comment>
<evidence type="ECO:0000256" key="7">
    <source>
        <dbReference type="ARBA" id="ARBA00013025"/>
    </source>
</evidence>
<dbReference type="GO" id="GO:0046872">
    <property type="term" value="F:metal ion binding"/>
    <property type="evidence" value="ECO:0007669"/>
    <property type="project" value="UniProtKB-KW"/>
</dbReference>
<evidence type="ECO:0000256" key="20">
    <source>
        <dbReference type="ARBA" id="ARBA00049035"/>
    </source>
</evidence>
<evidence type="ECO:0000256" key="4">
    <source>
        <dbReference type="ARBA" id="ARBA00005150"/>
    </source>
</evidence>
<dbReference type="RefSeq" id="WP_039139218.1">
    <property type="nucleotide sequence ID" value="NZ_JSVC01000009.1"/>
</dbReference>
<dbReference type="AlphaFoldDB" id="A0A0C1IX93"/>
<dbReference type="SUPFAM" id="SSF53244">
    <property type="entry name" value="MurD-like peptide ligases, peptide-binding domain"/>
    <property type="match status" value="1"/>
</dbReference>
<comment type="catalytic activity">
    <reaction evidence="19">
        <text>10-formyltetrahydrofolyl-(gamma-L-Glu)(n) + L-glutamate + ATP = 10-formyltetrahydrofolyl-(gamma-L-Glu)(n+1) + ADP + phosphate + H(+)</text>
        <dbReference type="Rhea" id="RHEA:51904"/>
        <dbReference type="Rhea" id="RHEA-COMP:13088"/>
        <dbReference type="Rhea" id="RHEA-COMP:14300"/>
        <dbReference type="ChEBI" id="CHEBI:15378"/>
        <dbReference type="ChEBI" id="CHEBI:29985"/>
        <dbReference type="ChEBI" id="CHEBI:30616"/>
        <dbReference type="ChEBI" id="CHEBI:43474"/>
        <dbReference type="ChEBI" id="CHEBI:134413"/>
        <dbReference type="ChEBI" id="CHEBI:456216"/>
        <dbReference type="EC" id="6.3.2.17"/>
    </reaction>
</comment>
<feature type="domain" description="Mur ligase central" evidence="24">
    <location>
        <begin position="51"/>
        <end position="272"/>
    </location>
</feature>
<evidence type="ECO:0000256" key="9">
    <source>
        <dbReference type="ARBA" id="ARBA00022598"/>
    </source>
</evidence>
<dbReference type="OrthoDB" id="9809356at2"/>
<evidence type="ECO:0000256" key="1">
    <source>
        <dbReference type="ARBA" id="ARBA00001946"/>
    </source>
</evidence>
<dbReference type="Proteomes" id="UP000031408">
    <property type="component" value="Unassembled WGS sequence"/>
</dbReference>
<dbReference type="InterPro" id="IPR001645">
    <property type="entry name" value="Folylpolyglutamate_synth"/>
</dbReference>
<evidence type="ECO:0000256" key="21">
    <source>
        <dbReference type="ARBA" id="ARBA00049161"/>
    </source>
</evidence>
<evidence type="ECO:0000256" key="18">
    <source>
        <dbReference type="ARBA" id="ARBA00047493"/>
    </source>
</evidence>
<accession>A0A0C1IX93</accession>
<evidence type="ECO:0000256" key="11">
    <source>
        <dbReference type="ARBA" id="ARBA00022741"/>
    </source>
</evidence>
<name>A0A0C1IX93_9BACT</name>
<organism evidence="25 26">
    <name type="scientific">Flavihumibacter solisilvae</name>
    <dbReference type="NCBI Taxonomy" id="1349421"/>
    <lineage>
        <taxon>Bacteria</taxon>
        <taxon>Pseudomonadati</taxon>
        <taxon>Bacteroidota</taxon>
        <taxon>Chitinophagia</taxon>
        <taxon>Chitinophagales</taxon>
        <taxon>Chitinophagaceae</taxon>
        <taxon>Flavihumibacter</taxon>
    </lineage>
</organism>
<dbReference type="STRING" id="1349421.OI18_09250"/>
<feature type="domain" description="Mur ligase C-terminal" evidence="23">
    <location>
        <begin position="303"/>
        <end position="420"/>
    </location>
</feature>
<keyword evidence="13" id="KW-0460">Magnesium</keyword>
<dbReference type="GO" id="GO:0046656">
    <property type="term" value="P:folic acid biosynthetic process"/>
    <property type="evidence" value="ECO:0007669"/>
    <property type="project" value="UniProtKB-KW"/>
</dbReference>
<evidence type="ECO:0000256" key="3">
    <source>
        <dbReference type="ARBA" id="ARBA00004799"/>
    </source>
</evidence>
<dbReference type="InterPro" id="IPR004101">
    <property type="entry name" value="Mur_ligase_C"/>
</dbReference>
<dbReference type="NCBIfam" id="TIGR01499">
    <property type="entry name" value="folC"/>
    <property type="match status" value="1"/>
</dbReference>
<comment type="cofactor">
    <cofactor evidence="1">
        <name>Mg(2+)</name>
        <dbReference type="ChEBI" id="CHEBI:18420"/>
    </cofactor>
</comment>
<dbReference type="InterPro" id="IPR036565">
    <property type="entry name" value="Mur-like_cat_sf"/>
</dbReference>
<comment type="catalytic activity">
    <reaction evidence="21">
        <text>7,8-dihydropteroate + L-glutamate + ATP = 7,8-dihydrofolate + ADP + phosphate + H(+)</text>
        <dbReference type="Rhea" id="RHEA:23584"/>
        <dbReference type="ChEBI" id="CHEBI:15378"/>
        <dbReference type="ChEBI" id="CHEBI:17839"/>
        <dbReference type="ChEBI" id="CHEBI:29985"/>
        <dbReference type="ChEBI" id="CHEBI:30616"/>
        <dbReference type="ChEBI" id="CHEBI:43474"/>
        <dbReference type="ChEBI" id="CHEBI:57451"/>
        <dbReference type="ChEBI" id="CHEBI:456216"/>
        <dbReference type="EC" id="6.3.2.12"/>
    </reaction>
</comment>
<evidence type="ECO:0000259" key="24">
    <source>
        <dbReference type="Pfam" id="PF08245"/>
    </source>
</evidence>
<dbReference type="SUPFAM" id="SSF53623">
    <property type="entry name" value="MurD-like peptide ligases, catalytic domain"/>
    <property type="match status" value="1"/>
</dbReference>
<dbReference type="GO" id="GO:0004326">
    <property type="term" value="F:tetrahydrofolylpolyglutamate synthase activity"/>
    <property type="evidence" value="ECO:0007669"/>
    <property type="project" value="UniProtKB-EC"/>
</dbReference>
<evidence type="ECO:0000256" key="12">
    <source>
        <dbReference type="ARBA" id="ARBA00022840"/>
    </source>
</evidence>
<evidence type="ECO:0000313" key="25">
    <source>
        <dbReference type="EMBL" id="KIC95054.1"/>
    </source>
</evidence>